<dbReference type="RefSeq" id="WP_238290264.1">
    <property type="nucleotide sequence ID" value="NZ_BPQS01000021.1"/>
</dbReference>
<keyword evidence="2" id="KW-1185">Reference proteome</keyword>
<dbReference type="Proteomes" id="UP001244297">
    <property type="component" value="Unassembled WGS sequence"/>
</dbReference>
<evidence type="ECO:0000313" key="2">
    <source>
        <dbReference type="Proteomes" id="UP001244297"/>
    </source>
</evidence>
<accession>A0ABT8AT40</accession>
<protein>
    <submittedName>
        <fullName evidence="1">Uncharacterized protein</fullName>
    </submittedName>
</protein>
<reference evidence="2" key="1">
    <citation type="journal article" date="2019" name="Int. J. Syst. Evol. Microbiol.">
        <title>The Global Catalogue of Microorganisms (GCM) 10K type strain sequencing project: providing services to taxonomists for standard genome sequencing and annotation.</title>
        <authorList>
            <consortium name="The Broad Institute Genomics Platform"/>
            <consortium name="The Broad Institute Genome Sequencing Center for Infectious Disease"/>
            <person name="Wu L."/>
            <person name="Ma J."/>
        </authorList>
    </citation>
    <scope>NUCLEOTIDE SEQUENCE [LARGE SCALE GENOMIC DNA]</scope>
    <source>
        <strain evidence="2">CECT 7806</strain>
    </source>
</reference>
<name>A0ABT8AT40_9HYPH</name>
<comment type="caution">
    <text evidence="1">The sequence shown here is derived from an EMBL/GenBank/DDBJ whole genome shotgun (WGS) entry which is preliminary data.</text>
</comment>
<evidence type="ECO:0000313" key="1">
    <source>
        <dbReference type="EMBL" id="MDN3572581.1"/>
    </source>
</evidence>
<proteinExistence type="predicted"/>
<gene>
    <name evidence="1" type="ORF">QWZ18_18360</name>
</gene>
<dbReference type="EMBL" id="JAUFPT010000060">
    <property type="protein sequence ID" value="MDN3572581.1"/>
    <property type="molecule type" value="Genomic_DNA"/>
</dbReference>
<organism evidence="1 2">
    <name type="scientific">Methylobacterium longum</name>
    <dbReference type="NCBI Taxonomy" id="767694"/>
    <lineage>
        <taxon>Bacteria</taxon>
        <taxon>Pseudomonadati</taxon>
        <taxon>Pseudomonadota</taxon>
        <taxon>Alphaproteobacteria</taxon>
        <taxon>Hyphomicrobiales</taxon>
        <taxon>Methylobacteriaceae</taxon>
        <taxon>Methylobacterium</taxon>
    </lineage>
</organism>
<sequence length="88" mass="9357">MNDHMKQLCDVAESLISEFGQDLAPGSLAREVVRAVLIELRKVSPGMERGGGDQAVAHAAGDEECSITLRGYPAGIAFTAMIDRVLAE</sequence>